<dbReference type="GO" id="GO:0009426">
    <property type="term" value="C:bacterial-type flagellum basal body, distal rod"/>
    <property type="evidence" value="ECO:0007669"/>
    <property type="project" value="UniProtKB-UniRule"/>
</dbReference>
<gene>
    <name evidence="12" type="ORF">BTA35_0203680</name>
</gene>
<dbReference type="InterPro" id="IPR001444">
    <property type="entry name" value="Flag_bb_rod_N"/>
</dbReference>
<accession>A0A1T1HFH0</accession>
<keyword evidence="12" id="KW-0969">Cilium</keyword>
<keyword evidence="13" id="KW-1185">Reference proteome</keyword>
<feature type="domain" description="Flagellar basal body rod protein N-terminal" evidence="9">
    <location>
        <begin position="8"/>
        <end position="35"/>
    </location>
</feature>
<dbReference type="InterPro" id="IPR010930">
    <property type="entry name" value="Flg_bb/hook_C_dom"/>
</dbReference>
<dbReference type="InterPro" id="IPR053967">
    <property type="entry name" value="LlgE_F_G-like_D1"/>
</dbReference>
<dbReference type="PROSITE" id="PS50176">
    <property type="entry name" value="ARM_REPEAT"/>
    <property type="match status" value="1"/>
</dbReference>
<evidence type="ECO:0000256" key="3">
    <source>
        <dbReference type="ARBA" id="ARBA00017948"/>
    </source>
</evidence>
<evidence type="ECO:0000256" key="1">
    <source>
        <dbReference type="ARBA" id="ARBA00004117"/>
    </source>
</evidence>
<dbReference type="PROSITE" id="PS00588">
    <property type="entry name" value="FLAGELLA_BB_ROD"/>
    <property type="match status" value="1"/>
</dbReference>
<keyword evidence="12" id="KW-0282">Flagellum</keyword>
<reference evidence="12" key="1">
    <citation type="submission" date="2017-02" db="EMBL/GenBank/DDBJ databases">
        <title>Draft Genome Sequence of the Salt Water Bacterium Oceanospirillum linum ATCC 11336.</title>
        <authorList>
            <person name="Trachtenberg A.M."/>
            <person name="Carney J.G."/>
            <person name="Linnane J.D."/>
            <person name="Rheaume B.A."/>
            <person name="Pitts N.L."/>
            <person name="Mykles D.L."/>
            <person name="Maclea K.S."/>
        </authorList>
    </citation>
    <scope>NUCLEOTIDE SEQUENCE [LARGE SCALE GENOMIC DNA]</scope>
    <source>
        <strain evidence="12">ATCC 11336</strain>
    </source>
</reference>
<evidence type="ECO:0000259" key="9">
    <source>
        <dbReference type="Pfam" id="PF00460"/>
    </source>
</evidence>
<keyword evidence="4 8" id="KW-0975">Bacterial flagellum</keyword>
<evidence type="ECO:0000256" key="8">
    <source>
        <dbReference type="RuleBase" id="RU362116"/>
    </source>
</evidence>
<evidence type="ECO:0000256" key="2">
    <source>
        <dbReference type="ARBA" id="ARBA00009677"/>
    </source>
</evidence>
<organism evidence="12 13">
    <name type="scientific">Oceanospirillum linum</name>
    <dbReference type="NCBI Taxonomy" id="966"/>
    <lineage>
        <taxon>Bacteria</taxon>
        <taxon>Pseudomonadati</taxon>
        <taxon>Pseudomonadota</taxon>
        <taxon>Gammaproteobacteria</taxon>
        <taxon>Oceanospirillales</taxon>
        <taxon>Oceanospirillaceae</taxon>
        <taxon>Oceanospirillum</taxon>
    </lineage>
</organism>
<dbReference type="EMBL" id="MTSD02000001">
    <property type="protein sequence ID" value="OOV88604.1"/>
    <property type="molecule type" value="Genomic_DNA"/>
</dbReference>
<evidence type="ECO:0000259" key="10">
    <source>
        <dbReference type="Pfam" id="PF06429"/>
    </source>
</evidence>
<evidence type="ECO:0000259" key="11">
    <source>
        <dbReference type="Pfam" id="PF22692"/>
    </source>
</evidence>
<evidence type="ECO:0000313" key="13">
    <source>
        <dbReference type="Proteomes" id="UP000190064"/>
    </source>
</evidence>
<comment type="subunit">
    <text evidence="5 8">The basal body constitutes a major portion of the flagellar organelle and consists of four rings (L,P,S, and M) mounted on a central rod. The rod consists of about 26 subunits of FlgG in the distal portion, and FlgB, FlgC and FlgF are thought to build up the proximal portion of the rod with about 6 subunits each.</text>
</comment>
<dbReference type="InterPro" id="IPR020013">
    <property type="entry name" value="Flagellar_FlgE/F/G"/>
</dbReference>
<dbReference type="AlphaFoldDB" id="A0A1T1HFH0"/>
<sequence>MHAALWVSKTGLSAQDTQLRTISNNLANVSTVGFKKERAIFQDLLYQQVRQPGAQSSLNTQLPSGLQLGTGVRTVATQKIHTTTSLQITEAPFDMALDGRGFFQIQMPDGTLGYTRNGQFQVNAEGEMVTATGFLLEPVIEIPEDAQSVSISKDGIVSVKLPGQPEEDEVGQITIADFVNPTGLQSVGGNLFKETAASGAPIVGVPNEDGFASIEHKMLENSNVNAVEELVNMISTQRAYEMNSKVVSAADGMLRNLTQTL</sequence>
<dbReference type="GO" id="GO:0071978">
    <property type="term" value="P:bacterial-type flagellum-dependent swarming motility"/>
    <property type="evidence" value="ECO:0007669"/>
    <property type="project" value="TreeGrafter"/>
</dbReference>
<evidence type="ECO:0000256" key="4">
    <source>
        <dbReference type="ARBA" id="ARBA00023143"/>
    </source>
</evidence>
<dbReference type="InterPro" id="IPR037925">
    <property type="entry name" value="FlgE/F/G-like"/>
</dbReference>
<dbReference type="NCBIfam" id="TIGR03506">
    <property type="entry name" value="FlgEFG_subfam"/>
    <property type="match status" value="2"/>
</dbReference>
<feature type="domain" description="Flagellar hook protein FlgE/F/G-like D1" evidence="11">
    <location>
        <begin position="96"/>
        <end position="159"/>
    </location>
</feature>
<feature type="domain" description="Flagellar basal-body/hook protein C-terminal" evidence="10">
    <location>
        <begin position="218"/>
        <end position="259"/>
    </location>
</feature>
<dbReference type="NCBIfam" id="TIGR02488">
    <property type="entry name" value="flgG_G_neg"/>
    <property type="match status" value="1"/>
</dbReference>
<dbReference type="PANTHER" id="PTHR30435:SF19">
    <property type="entry name" value="FLAGELLAR BASAL-BODY ROD PROTEIN FLGG"/>
    <property type="match status" value="1"/>
</dbReference>
<evidence type="ECO:0000313" key="12">
    <source>
        <dbReference type="EMBL" id="OOV88604.1"/>
    </source>
</evidence>
<keyword evidence="12" id="KW-0966">Cell projection</keyword>
<name>A0A1T1HFH0_OCELI</name>
<dbReference type="PANTHER" id="PTHR30435">
    <property type="entry name" value="FLAGELLAR PROTEIN"/>
    <property type="match status" value="1"/>
</dbReference>
<dbReference type="SUPFAM" id="SSF117143">
    <property type="entry name" value="Flagellar hook protein flgE"/>
    <property type="match status" value="1"/>
</dbReference>
<protein>
    <recommendedName>
        <fullName evidence="3 7">Flagellar basal-body rod protein FlgG</fullName>
    </recommendedName>
    <alternativeName>
        <fullName evidence="6 8">Distal rod protein</fullName>
    </alternativeName>
</protein>
<evidence type="ECO:0000256" key="5">
    <source>
        <dbReference type="ARBA" id="ARBA00025933"/>
    </source>
</evidence>
<comment type="similarity">
    <text evidence="2 8">Belongs to the flagella basal body rod proteins family.</text>
</comment>
<dbReference type="Pfam" id="PF00460">
    <property type="entry name" value="Flg_bb_rod"/>
    <property type="match status" value="1"/>
</dbReference>
<dbReference type="RefSeq" id="WP_077243040.1">
    <property type="nucleotide sequence ID" value="NZ_FXTS01000004.1"/>
</dbReference>
<dbReference type="Proteomes" id="UP000190064">
    <property type="component" value="Unassembled WGS sequence"/>
</dbReference>
<dbReference type="STRING" id="966.BTA35_0203680"/>
<evidence type="ECO:0000256" key="7">
    <source>
        <dbReference type="NCBIfam" id="TIGR02488"/>
    </source>
</evidence>
<dbReference type="Pfam" id="PF06429">
    <property type="entry name" value="Flg_bbr_C"/>
    <property type="match status" value="1"/>
</dbReference>
<evidence type="ECO:0000256" key="6">
    <source>
        <dbReference type="ARBA" id="ARBA00032912"/>
    </source>
</evidence>
<comment type="caution">
    <text evidence="12">The sequence shown here is derived from an EMBL/GenBank/DDBJ whole genome shotgun (WGS) entry which is preliminary data.</text>
</comment>
<dbReference type="InterPro" id="IPR012834">
    <property type="entry name" value="FlgG_G_neg"/>
</dbReference>
<dbReference type="InterPro" id="IPR019776">
    <property type="entry name" value="Flagellar_basal_body_rod_CS"/>
</dbReference>
<proteinExistence type="inferred from homology"/>
<dbReference type="InterPro" id="IPR000225">
    <property type="entry name" value="Armadillo"/>
</dbReference>
<comment type="subcellular location">
    <subcellularLocation>
        <location evidence="1 8">Bacterial flagellum basal body</location>
    </subcellularLocation>
</comment>
<dbReference type="Pfam" id="PF22692">
    <property type="entry name" value="LlgE_F_G_D1"/>
    <property type="match status" value="1"/>
</dbReference>